<comment type="similarity">
    <text evidence="1">Belongs to the LysR transcriptional regulatory family.</text>
</comment>
<name>A0A1X6XNC6_9MICO</name>
<accession>A0A1X6XNC6</accession>
<feature type="domain" description="HTH lysR-type" evidence="5">
    <location>
        <begin position="1"/>
        <end position="58"/>
    </location>
</feature>
<dbReference type="EMBL" id="FWFF01000020">
    <property type="protein sequence ID" value="SLN00864.1"/>
    <property type="molecule type" value="Genomic_DNA"/>
</dbReference>
<dbReference type="AlphaFoldDB" id="A0A1X6XNC6"/>
<dbReference type="InterPro" id="IPR036390">
    <property type="entry name" value="WH_DNA-bd_sf"/>
</dbReference>
<evidence type="ECO:0000256" key="3">
    <source>
        <dbReference type="ARBA" id="ARBA00023125"/>
    </source>
</evidence>
<dbReference type="InterPro" id="IPR000847">
    <property type="entry name" value="LysR_HTH_N"/>
</dbReference>
<dbReference type="SUPFAM" id="SSF53850">
    <property type="entry name" value="Periplasmic binding protein-like II"/>
    <property type="match status" value="1"/>
</dbReference>
<dbReference type="InterPro" id="IPR005119">
    <property type="entry name" value="LysR_subst-bd"/>
</dbReference>
<evidence type="ECO:0000313" key="7">
    <source>
        <dbReference type="Proteomes" id="UP000196581"/>
    </source>
</evidence>
<dbReference type="InterPro" id="IPR036388">
    <property type="entry name" value="WH-like_DNA-bd_sf"/>
</dbReference>
<dbReference type="PANTHER" id="PTHR30346:SF28">
    <property type="entry name" value="HTH-TYPE TRANSCRIPTIONAL REGULATOR CYNR"/>
    <property type="match status" value="1"/>
</dbReference>
<proteinExistence type="inferred from homology"/>
<dbReference type="Proteomes" id="UP000196581">
    <property type="component" value="Unassembled WGS sequence"/>
</dbReference>
<reference evidence="7" key="1">
    <citation type="submission" date="2017-02" db="EMBL/GenBank/DDBJ databases">
        <authorList>
            <person name="Dridi B."/>
        </authorList>
    </citation>
    <scope>NUCLEOTIDE SEQUENCE [LARGE SCALE GENOMIC DNA]</scope>
    <source>
        <strain evidence="7">B Co 03.10</strain>
    </source>
</reference>
<dbReference type="GO" id="GO:0003700">
    <property type="term" value="F:DNA-binding transcription factor activity"/>
    <property type="evidence" value="ECO:0007669"/>
    <property type="project" value="InterPro"/>
</dbReference>
<organism evidence="6 7">
    <name type="scientific">Brevibacterium yomogidense</name>
    <dbReference type="NCBI Taxonomy" id="946573"/>
    <lineage>
        <taxon>Bacteria</taxon>
        <taxon>Bacillati</taxon>
        <taxon>Actinomycetota</taxon>
        <taxon>Actinomycetes</taxon>
        <taxon>Micrococcales</taxon>
        <taxon>Brevibacteriaceae</taxon>
        <taxon>Brevibacterium</taxon>
    </lineage>
</organism>
<protein>
    <submittedName>
        <fullName evidence="6">Transcriptional regulator, LysR family</fullName>
    </submittedName>
</protein>
<keyword evidence="4" id="KW-0804">Transcription</keyword>
<dbReference type="Gene3D" id="3.40.190.10">
    <property type="entry name" value="Periplasmic binding protein-like II"/>
    <property type="match status" value="2"/>
</dbReference>
<dbReference type="GO" id="GO:0003677">
    <property type="term" value="F:DNA binding"/>
    <property type="evidence" value="ECO:0007669"/>
    <property type="project" value="UniProtKB-KW"/>
</dbReference>
<dbReference type="CDD" id="cd08414">
    <property type="entry name" value="PBP2_LTTR_aromatics_like"/>
    <property type="match status" value="1"/>
</dbReference>
<dbReference type="Gene3D" id="1.10.10.10">
    <property type="entry name" value="Winged helix-like DNA-binding domain superfamily/Winged helix DNA-binding domain"/>
    <property type="match status" value="1"/>
</dbReference>
<keyword evidence="7" id="KW-1185">Reference proteome</keyword>
<evidence type="ECO:0000259" key="5">
    <source>
        <dbReference type="PROSITE" id="PS50931"/>
    </source>
</evidence>
<dbReference type="GO" id="GO:0032993">
    <property type="term" value="C:protein-DNA complex"/>
    <property type="evidence" value="ECO:0007669"/>
    <property type="project" value="TreeGrafter"/>
</dbReference>
<dbReference type="Pfam" id="PF00126">
    <property type="entry name" value="HTH_1"/>
    <property type="match status" value="1"/>
</dbReference>
<gene>
    <name evidence="6" type="ORF">FM105_13715</name>
</gene>
<evidence type="ECO:0000256" key="4">
    <source>
        <dbReference type="ARBA" id="ARBA00023163"/>
    </source>
</evidence>
<dbReference type="Pfam" id="PF03466">
    <property type="entry name" value="LysR_substrate"/>
    <property type="match status" value="1"/>
</dbReference>
<dbReference type="SUPFAM" id="SSF46785">
    <property type="entry name" value="Winged helix' DNA-binding domain"/>
    <property type="match status" value="1"/>
</dbReference>
<evidence type="ECO:0000313" key="6">
    <source>
        <dbReference type="EMBL" id="SLN00864.1"/>
    </source>
</evidence>
<evidence type="ECO:0000256" key="1">
    <source>
        <dbReference type="ARBA" id="ARBA00009437"/>
    </source>
</evidence>
<dbReference type="PROSITE" id="PS50931">
    <property type="entry name" value="HTH_LYSR"/>
    <property type="match status" value="1"/>
</dbReference>
<keyword evidence="2" id="KW-0805">Transcription regulation</keyword>
<dbReference type="PANTHER" id="PTHR30346">
    <property type="entry name" value="TRANSCRIPTIONAL DUAL REGULATOR HCAR-RELATED"/>
    <property type="match status" value="1"/>
</dbReference>
<dbReference type="PRINTS" id="PR00039">
    <property type="entry name" value="HTHLYSR"/>
</dbReference>
<sequence length="300" mass="32381">MELQQVRAFLAVAEELHFGRAAERLGIAQPPLSRAIRQFEHELGTELFHRTTRQVALAPAGTALLGPARALLEAAETAEQSVQMASAGDIGRVRLGLGTLSSHRVASRMVAATHRRKPGITVELESNVYTEEGIARLHDGTLDLALVRWQTLPPGVVGRPVIVERPMVAVHADHRLAGRSSVTVDELRDEAFILLPADPGSTMRDLTLQWCYAAGFSPRVVQEAPDTQLVGALVSAEMGITITYDSVMANIHDPHLVAVPLAVEHDPITVYLAHREGELEPALREVIAAAEAAVPTATRT</sequence>
<dbReference type="FunFam" id="1.10.10.10:FF:000001">
    <property type="entry name" value="LysR family transcriptional regulator"/>
    <property type="match status" value="1"/>
</dbReference>
<keyword evidence="3" id="KW-0238">DNA-binding</keyword>
<evidence type="ECO:0000256" key="2">
    <source>
        <dbReference type="ARBA" id="ARBA00023015"/>
    </source>
</evidence>
<dbReference type="RefSeq" id="WP_087009104.1">
    <property type="nucleotide sequence ID" value="NZ_FWFF01000020.1"/>
</dbReference>